<sequence>MRSFSTAGDFTTMAKLRTALVDNALYYTSYLVIFITALVYLLAKKAIKLDFGYLKVLLITAANTWGLFLVILFLGYGLVAVPRALWSAGNPLASLRRAYFTLSQRNLELADEEDKLDELIEQVEHLKASLPLSHPLQPHLLVVAKQAQESHRTTESPSRSAKNAPPRLSTNSSAHAHPDPAGLSLKQLTRLHRSLKSTRDRCARAKALYWDAVKQAIWIEDLNTFRSKQ</sequence>
<evidence type="ECO:0000256" key="6">
    <source>
        <dbReference type="SAM" id="Coils"/>
    </source>
</evidence>
<feature type="region of interest" description="Disordered" evidence="7">
    <location>
        <begin position="147"/>
        <end position="183"/>
    </location>
</feature>
<evidence type="ECO:0000256" key="2">
    <source>
        <dbReference type="ARBA" id="ARBA00010487"/>
    </source>
</evidence>
<name>A0A183AKW6_9TREM</name>
<gene>
    <name evidence="9" type="ORF">ECPE_LOCUS7601</name>
</gene>
<dbReference type="OrthoDB" id="203099at2759"/>
<feature type="transmembrane region" description="Helical" evidence="8">
    <location>
        <begin position="55"/>
        <end position="79"/>
    </location>
</feature>
<dbReference type="Pfam" id="PF04791">
    <property type="entry name" value="LMBR1"/>
    <property type="match status" value="1"/>
</dbReference>
<evidence type="ECO:0000256" key="4">
    <source>
        <dbReference type="ARBA" id="ARBA00022989"/>
    </source>
</evidence>
<evidence type="ECO:0000256" key="8">
    <source>
        <dbReference type="SAM" id="Phobius"/>
    </source>
</evidence>
<feature type="coiled-coil region" evidence="6">
    <location>
        <begin position="102"/>
        <end position="129"/>
    </location>
</feature>
<dbReference type="WBParaSite" id="ECPE_0000761701-mRNA-1">
    <property type="protein sequence ID" value="ECPE_0000761701-mRNA-1"/>
    <property type="gene ID" value="ECPE_0000761701"/>
</dbReference>
<feature type="transmembrane region" description="Helical" evidence="8">
    <location>
        <begin position="24"/>
        <end position="43"/>
    </location>
</feature>
<comment type="similarity">
    <text evidence="2">Belongs to the LIMR family.</text>
</comment>
<dbReference type="PANTHER" id="PTHR21355">
    <property type="entry name" value="G-PROTEIN COUPLED RECEPTOR-ASSOCIATED PROTEIN LMBRD2"/>
    <property type="match status" value="1"/>
</dbReference>
<reference evidence="11" key="1">
    <citation type="submission" date="2016-06" db="UniProtKB">
        <authorList>
            <consortium name="WormBaseParasite"/>
        </authorList>
    </citation>
    <scope>IDENTIFICATION</scope>
</reference>
<dbReference type="AlphaFoldDB" id="A0A183AKW6"/>
<dbReference type="EMBL" id="UZAN01044825">
    <property type="protein sequence ID" value="VDP81549.1"/>
    <property type="molecule type" value="Genomic_DNA"/>
</dbReference>
<dbReference type="Proteomes" id="UP000272942">
    <property type="component" value="Unassembled WGS sequence"/>
</dbReference>
<comment type="subcellular location">
    <subcellularLocation>
        <location evidence="1">Membrane</location>
        <topology evidence="1">Multi-pass membrane protein</topology>
    </subcellularLocation>
</comment>
<keyword evidence="3 8" id="KW-0812">Transmembrane</keyword>
<evidence type="ECO:0000313" key="10">
    <source>
        <dbReference type="Proteomes" id="UP000272942"/>
    </source>
</evidence>
<evidence type="ECO:0000256" key="7">
    <source>
        <dbReference type="SAM" id="MobiDB-lite"/>
    </source>
</evidence>
<keyword evidence="6" id="KW-0175">Coiled coil</keyword>
<organism evidence="11">
    <name type="scientific">Echinostoma caproni</name>
    <dbReference type="NCBI Taxonomy" id="27848"/>
    <lineage>
        <taxon>Eukaryota</taxon>
        <taxon>Metazoa</taxon>
        <taxon>Spiralia</taxon>
        <taxon>Lophotrochozoa</taxon>
        <taxon>Platyhelminthes</taxon>
        <taxon>Trematoda</taxon>
        <taxon>Digenea</taxon>
        <taxon>Plagiorchiida</taxon>
        <taxon>Echinostomata</taxon>
        <taxon>Echinostomatoidea</taxon>
        <taxon>Echinostomatidae</taxon>
        <taxon>Echinostoma</taxon>
    </lineage>
</organism>
<dbReference type="InterPro" id="IPR051584">
    <property type="entry name" value="GPCR-associated_LMBR1"/>
</dbReference>
<keyword evidence="10" id="KW-1185">Reference proteome</keyword>
<evidence type="ECO:0000256" key="3">
    <source>
        <dbReference type="ARBA" id="ARBA00022692"/>
    </source>
</evidence>
<dbReference type="GO" id="GO:0016020">
    <property type="term" value="C:membrane"/>
    <property type="evidence" value="ECO:0007669"/>
    <property type="project" value="UniProtKB-SubCell"/>
</dbReference>
<proteinExistence type="inferred from homology"/>
<dbReference type="InterPro" id="IPR006876">
    <property type="entry name" value="LMBR1-like_membr_prot"/>
</dbReference>
<protein>
    <submittedName>
        <fullName evidence="11">LMBR1 domain-containing protein 2</fullName>
    </submittedName>
</protein>
<evidence type="ECO:0000313" key="9">
    <source>
        <dbReference type="EMBL" id="VDP81549.1"/>
    </source>
</evidence>
<evidence type="ECO:0000313" key="11">
    <source>
        <dbReference type="WBParaSite" id="ECPE_0000761701-mRNA-1"/>
    </source>
</evidence>
<reference evidence="9 10" key="2">
    <citation type="submission" date="2018-11" db="EMBL/GenBank/DDBJ databases">
        <authorList>
            <consortium name="Pathogen Informatics"/>
        </authorList>
    </citation>
    <scope>NUCLEOTIDE SEQUENCE [LARGE SCALE GENOMIC DNA]</scope>
    <source>
        <strain evidence="9 10">Egypt</strain>
    </source>
</reference>
<keyword evidence="5 8" id="KW-0472">Membrane</keyword>
<accession>A0A183AKW6</accession>
<evidence type="ECO:0000256" key="1">
    <source>
        <dbReference type="ARBA" id="ARBA00004141"/>
    </source>
</evidence>
<keyword evidence="4 8" id="KW-1133">Transmembrane helix</keyword>
<evidence type="ECO:0000256" key="5">
    <source>
        <dbReference type="ARBA" id="ARBA00023136"/>
    </source>
</evidence>
<dbReference type="PANTHER" id="PTHR21355:SF0">
    <property type="entry name" value="G-PROTEIN COUPLED RECEPTOR-ASSOCIATED PROTEIN LMBRD2"/>
    <property type="match status" value="1"/>
</dbReference>